<evidence type="ECO:0000259" key="2">
    <source>
        <dbReference type="Pfam" id="PF08522"/>
    </source>
</evidence>
<accession>A0ABR7C677</accession>
<keyword evidence="4" id="KW-1185">Reference proteome</keyword>
<dbReference type="Pfam" id="PF08522">
    <property type="entry name" value="BT_3987-like_N"/>
    <property type="match status" value="2"/>
</dbReference>
<sequence>MKYYNILFCFLLSVIVAFSSACNDNNEEAGNLACFQRSGYVAAEFSYQDDNFEQTMTVLNRGMGTFNTQITPYTQAEMAAYNQKNGTNYHVMPEGTYKLSETNLSFTDSEKAKNILVTMYPNKLFEVIRKDTESKQYALPLKVGSRSNSDAIYVVNMNYPVLKLSEEEITLRMVNEEEEKLITACTYEEQEATEPIPNKGNISLDLAIPNNAEEWLKEYNTKNGTGYQLLPSTASELDKMTGTEGEEQCSASIKVKRTLSSGEPLGYDNYIVPIKLTGIDNKVAVNHDIHIIKVINTNEYNDVEREYDDGKNCIFHVKIAIDKPGYEMSGRDMRYFQEKIAIQWEAITERFNALDKNGLLKRNYIFVPDVKDIIVYDENYFNRKDNPRIPYRKFQLIACYDFYEDDDISMGGGYSGDIKSGIDIIGLKAYCKDAKEFDRVLNPATSGFEEAMVHELGHFRGLIDTYWCEISKSNNTITGEAFSPEWGNMMGACYQPIGKVWWSDYESYVLNATGAKHCGASSTIMAQYFPDDAEFTITENGEPVEGFTLNFYPKDYSGSKIEKISQSYTQENGSKITLNAKVPLFWRSQSWYENYAYTFNRILLAEAISKKTGKKGYIFIPVYEVHKQGLIDKFVNSITGHSVFKATIDIK</sequence>
<name>A0ABR7C677_9BACE</name>
<dbReference type="RefSeq" id="WP_186966115.1">
    <property type="nucleotide sequence ID" value="NZ_JACOOE010000001.1"/>
</dbReference>
<dbReference type="PROSITE" id="PS51257">
    <property type="entry name" value="PROKAR_LIPOPROTEIN"/>
    <property type="match status" value="1"/>
</dbReference>
<dbReference type="InterPro" id="IPR013728">
    <property type="entry name" value="BT_3987-like_N"/>
</dbReference>
<evidence type="ECO:0000313" key="3">
    <source>
        <dbReference type="EMBL" id="MBC5603294.1"/>
    </source>
</evidence>
<dbReference type="Gene3D" id="2.60.40.1740">
    <property type="entry name" value="hypothetical protein (bacova_03559)"/>
    <property type="match status" value="2"/>
</dbReference>
<reference evidence="3 4" key="1">
    <citation type="submission" date="2020-08" db="EMBL/GenBank/DDBJ databases">
        <title>Genome public.</title>
        <authorList>
            <person name="Liu C."/>
            <person name="Sun Q."/>
        </authorList>
    </citation>
    <scope>NUCLEOTIDE SEQUENCE [LARGE SCALE GENOMIC DNA]</scope>
    <source>
        <strain evidence="3 4">M27</strain>
    </source>
</reference>
<dbReference type="Proteomes" id="UP000600600">
    <property type="component" value="Unassembled WGS sequence"/>
</dbReference>
<gene>
    <name evidence="3" type="ORF">H8S67_01195</name>
</gene>
<protein>
    <submittedName>
        <fullName evidence="3">DUF1735 domain-containing protein</fullName>
    </submittedName>
</protein>
<organism evidence="3 4">
    <name type="scientific">Bacteroides difficilis</name>
    <dbReference type="NCBI Taxonomy" id="2763021"/>
    <lineage>
        <taxon>Bacteria</taxon>
        <taxon>Pseudomonadati</taxon>
        <taxon>Bacteroidota</taxon>
        <taxon>Bacteroidia</taxon>
        <taxon>Bacteroidales</taxon>
        <taxon>Bacteroidaceae</taxon>
        <taxon>Bacteroides</taxon>
    </lineage>
</organism>
<feature type="domain" description="BT-3987-like N-terminal" evidence="2">
    <location>
        <begin position="55"/>
        <end position="149"/>
    </location>
</feature>
<feature type="signal peptide" evidence="1">
    <location>
        <begin position="1"/>
        <end position="21"/>
    </location>
</feature>
<keyword evidence="1" id="KW-0732">Signal</keyword>
<feature type="chain" id="PRO_5047327005" evidence="1">
    <location>
        <begin position="22"/>
        <end position="651"/>
    </location>
</feature>
<evidence type="ECO:0000313" key="4">
    <source>
        <dbReference type="Proteomes" id="UP000600600"/>
    </source>
</evidence>
<evidence type="ECO:0000256" key="1">
    <source>
        <dbReference type="SAM" id="SignalP"/>
    </source>
</evidence>
<dbReference type="EMBL" id="JACOOE010000001">
    <property type="protein sequence ID" value="MBC5603294.1"/>
    <property type="molecule type" value="Genomic_DNA"/>
</dbReference>
<comment type="caution">
    <text evidence="3">The sequence shown here is derived from an EMBL/GenBank/DDBJ whole genome shotgun (WGS) entry which is preliminary data.</text>
</comment>
<proteinExistence type="predicted"/>
<feature type="domain" description="BT-3987-like N-terminal" evidence="2">
    <location>
        <begin position="194"/>
        <end position="282"/>
    </location>
</feature>